<protein>
    <submittedName>
        <fullName evidence="1">Uncharacterized protein</fullName>
    </submittedName>
</protein>
<dbReference type="AlphaFoldDB" id="A0A1A8BQQ9"/>
<accession>A0A1A8BQQ9</accession>
<reference evidence="1" key="2">
    <citation type="submission" date="2016-06" db="EMBL/GenBank/DDBJ databases">
        <title>The genome of a short-lived fish provides insights into sex chromosome evolution and the genetic control of aging.</title>
        <authorList>
            <person name="Reichwald K."/>
            <person name="Felder M."/>
            <person name="Petzold A."/>
            <person name="Koch P."/>
            <person name="Groth M."/>
            <person name="Platzer M."/>
        </authorList>
    </citation>
    <scope>NUCLEOTIDE SEQUENCE</scope>
    <source>
        <tissue evidence="1">Brain</tissue>
    </source>
</reference>
<evidence type="ECO:0000313" key="1">
    <source>
        <dbReference type="EMBL" id="SBP69514.1"/>
    </source>
</evidence>
<reference evidence="1" key="1">
    <citation type="submission" date="2016-05" db="EMBL/GenBank/DDBJ databases">
        <authorList>
            <person name="Lavstsen T."/>
            <person name="Jespersen J.S."/>
        </authorList>
    </citation>
    <scope>NUCLEOTIDE SEQUENCE</scope>
    <source>
        <tissue evidence="1">Brain</tissue>
    </source>
</reference>
<sequence length="148" mass="16678">VGPGCRHQLVCREQDGVSLLLPENRRAKDLGRKLVFFWRPLRCFCFNHTRRVSIEERTIEALKNGTQAVISDGEIKTVYKDLCSGGVKSGLMYLWHNPGVSLKLKQRLKPLMFHFADAQVDELTERIGSCSGIDKLIKKRVPVSGLGV</sequence>
<name>A0A1A8BQQ9_NOTKA</name>
<organism evidence="1">
    <name type="scientific">Nothobranchius kadleci</name>
    <name type="common">African annual killifish</name>
    <dbReference type="NCBI Taxonomy" id="1051664"/>
    <lineage>
        <taxon>Eukaryota</taxon>
        <taxon>Metazoa</taxon>
        <taxon>Chordata</taxon>
        <taxon>Craniata</taxon>
        <taxon>Vertebrata</taxon>
        <taxon>Euteleostomi</taxon>
        <taxon>Actinopterygii</taxon>
        <taxon>Neopterygii</taxon>
        <taxon>Teleostei</taxon>
        <taxon>Neoteleostei</taxon>
        <taxon>Acanthomorphata</taxon>
        <taxon>Ovalentaria</taxon>
        <taxon>Atherinomorphae</taxon>
        <taxon>Cyprinodontiformes</taxon>
        <taxon>Nothobranchiidae</taxon>
        <taxon>Nothobranchius</taxon>
    </lineage>
</organism>
<feature type="non-terminal residue" evidence="1">
    <location>
        <position position="1"/>
    </location>
</feature>
<gene>
    <name evidence="1" type="primary">Nfu_g_1_003002</name>
</gene>
<proteinExistence type="predicted"/>
<feature type="non-terminal residue" evidence="1">
    <location>
        <position position="148"/>
    </location>
</feature>
<dbReference type="EMBL" id="HADZ01005573">
    <property type="protein sequence ID" value="SBP69514.1"/>
    <property type="molecule type" value="Transcribed_RNA"/>
</dbReference>